<dbReference type="PANTHER" id="PTHR37835:SF1">
    <property type="entry name" value="ALPHA-CLOSTRIPAIN"/>
    <property type="match status" value="1"/>
</dbReference>
<dbReference type="KEGG" id="trc:DYE49_08075"/>
<evidence type="ECO:0000256" key="1">
    <source>
        <dbReference type="SAM" id="SignalP"/>
    </source>
</evidence>
<gene>
    <name evidence="3" type="ORF">DYE49_08075</name>
    <name evidence="2" type="ORF">HNP77_000206</name>
</gene>
<reference evidence="2 4" key="2">
    <citation type="submission" date="2020-08" db="EMBL/GenBank/DDBJ databases">
        <title>Genomic Encyclopedia of Type Strains, Phase IV (KMG-IV): sequencing the most valuable type-strain genomes for metagenomic binning, comparative biology and taxonomic classification.</title>
        <authorList>
            <person name="Goeker M."/>
        </authorList>
    </citation>
    <scope>NUCLEOTIDE SEQUENCE [LARGE SCALE GENOMIC DNA]</scope>
    <source>
        <strain evidence="2 4">DSM 103679</strain>
    </source>
</reference>
<sequence>MKKFRTGMFIWLVCAVLSVLFTSCWHNSEGSNEPEWVKESDWLFVFYYDADNNLNDEIYANMKQAEYALTRFRNEDGTVRTGMPSVNMVVLWDGQSEDGLDENGNVYAHPSSALFDLGADFDLEYKSCTSNKYGVGYVCYKNSAESERPLGDSFKMSSSTVDYKKEVSWLKNEPDMGSGKTLTEYMKWISRHYAAKHVVLCLSDHGAGTGKEMYADVTSSSRTLCYDDTNGGERCITSRNIKEALSAAGYTGENKISLLWMDVCLQSTAEIAYDLRGQADYMVASPNVSMSHEYAHLFSSFTSDTTVLDFGKTLVSAYHHDYYSIPMPAEEGSYYSGCSLFTMSLLDLNESKHEALKSAIDSFADALLEIEDDGVDSSKFYDFYSSYVKQDKDNYENTKDRGIVYGGTYVYLSDIGEMAKRAASYFSDNAALCSAAQNVLNELDASNNGVIVYSYAGKKGLEVCEVNTDAADSAMCLSELQPSDLGWFEVTEGQLYMTGGKDYLTGESVSTELAENYYGLTIETQNVTTKDDIRYYIILYIVTFKYPELETDDMSDETMEEIEDFSKELAALSDDELLNRFSAEAVAAGAKPLEVYYYVDNFKKLLKEADYVSSYSDYTGYSEKWGKVISLWQSGTQD</sequence>
<evidence type="ECO:0000313" key="4">
    <source>
        <dbReference type="Proteomes" id="UP000578697"/>
    </source>
</evidence>
<dbReference type="Proteomes" id="UP000593591">
    <property type="component" value="Chromosome"/>
</dbReference>
<feature type="signal peptide" evidence="1">
    <location>
        <begin position="1"/>
        <end position="27"/>
    </location>
</feature>
<evidence type="ECO:0000313" key="3">
    <source>
        <dbReference type="EMBL" id="QOS40414.1"/>
    </source>
</evidence>
<proteinExistence type="predicted"/>
<dbReference type="PANTHER" id="PTHR37835">
    <property type="entry name" value="ALPHA-CLOSTRIPAIN"/>
    <property type="match status" value="1"/>
</dbReference>
<organism evidence="2 4">
    <name type="scientific">Treponema rectale</name>
    <dbReference type="NCBI Taxonomy" id="744512"/>
    <lineage>
        <taxon>Bacteria</taxon>
        <taxon>Pseudomonadati</taxon>
        <taxon>Spirochaetota</taxon>
        <taxon>Spirochaetia</taxon>
        <taxon>Spirochaetales</taxon>
        <taxon>Treponemataceae</taxon>
        <taxon>Treponema</taxon>
    </lineage>
</organism>
<evidence type="ECO:0000313" key="2">
    <source>
        <dbReference type="EMBL" id="MBB5217862.1"/>
    </source>
</evidence>
<dbReference type="AlphaFoldDB" id="A0A840SEH0"/>
<feature type="chain" id="PRO_5036240810" description="Clostripain" evidence="1">
    <location>
        <begin position="28"/>
        <end position="638"/>
    </location>
</feature>
<accession>A0A840SEH0</accession>
<dbReference type="Pfam" id="PF03415">
    <property type="entry name" value="Peptidase_C11"/>
    <property type="match status" value="1"/>
</dbReference>
<dbReference type="PROSITE" id="PS51257">
    <property type="entry name" value="PROKAR_LIPOPROTEIN"/>
    <property type="match status" value="1"/>
</dbReference>
<keyword evidence="4" id="KW-1185">Reference proteome</keyword>
<dbReference type="Gene3D" id="3.40.50.11970">
    <property type="match status" value="1"/>
</dbReference>
<dbReference type="EMBL" id="CP031517">
    <property type="protein sequence ID" value="QOS40414.1"/>
    <property type="molecule type" value="Genomic_DNA"/>
</dbReference>
<dbReference type="EMBL" id="JACHFR010000001">
    <property type="protein sequence ID" value="MBB5217862.1"/>
    <property type="molecule type" value="Genomic_DNA"/>
</dbReference>
<evidence type="ECO:0000313" key="5">
    <source>
        <dbReference type="Proteomes" id="UP000593591"/>
    </source>
</evidence>
<dbReference type="Proteomes" id="UP000578697">
    <property type="component" value="Unassembled WGS sequence"/>
</dbReference>
<evidence type="ECO:0008006" key="6">
    <source>
        <dbReference type="Google" id="ProtNLM"/>
    </source>
</evidence>
<name>A0A840SEH0_9SPIR</name>
<dbReference type="RefSeq" id="WP_184651306.1">
    <property type="nucleotide sequence ID" value="NZ_JACHFR010000001.1"/>
</dbReference>
<protein>
    <recommendedName>
        <fullName evidence="6">Clostripain</fullName>
    </recommendedName>
</protein>
<reference evidence="3 5" key="1">
    <citation type="submission" date="2018-08" db="EMBL/GenBank/DDBJ databases">
        <title>The first complete genome of Treponema rectale (CHPAT), a commensal spirochete of the bovine rectum.</title>
        <authorList>
            <person name="Staton G.J."/>
            <person name="Clegg S.R."/>
            <person name="Carter S.D."/>
            <person name="Radford A.D."/>
            <person name="Darby A."/>
            <person name="Hall N."/>
            <person name="Birtles R.J."/>
            <person name="Evans N.J."/>
        </authorList>
    </citation>
    <scope>NUCLEOTIDE SEQUENCE [LARGE SCALE GENOMIC DNA]</scope>
    <source>
        <strain evidence="3 5">CHPA</strain>
    </source>
</reference>
<keyword evidence="1" id="KW-0732">Signal</keyword>
<dbReference type="InterPro" id="IPR005077">
    <property type="entry name" value="Peptidase_C11"/>
</dbReference>